<name>A0ABW3F052_9ACTN</name>
<dbReference type="EMBL" id="JBHTJA010000229">
    <property type="protein sequence ID" value="MFD0906124.1"/>
    <property type="molecule type" value="Genomic_DNA"/>
</dbReference>
<gene>
    <name evidence="3" type="ORF">ACFQ11_37525</name>
</gene>
<sequence>MHVRPQISSGGASGRSDAPEPPDRTRRDEPAPAPGPAAEPAAGPAAGPTSGQVTGPATGPVPDTFDEDAPRVPHWFKTAVFYEVSVRGFADSDNDGYGDLRGLISKLDHLQWLGIDCLWLLPIY</sequence>
<dbReference type="Gene3D" id="3.20.20.80">
    <property type="entry name" value="Glycosidases"/>
    <property type="match status" value="1"/>
</dbReference>
<feature type="compositionally biased region" description="Low complexity" evidence="1">
    <location>
        <begin position="38"/>
        <end position="48"/>
    </location>
</feature>
<dbReference type="PANTHER" id="PTHR10357:SF219">
    <property type="entry name" value="MALTOSE ALPHA-D-GLUCOSYLTRANSFERASE"/>
    <property type="match status" value="1"/>
</dbReference>
<dbReference type="Pfam" id="PF00128">
    <property type="entry name" value="Alpha-amylase"/>
    <property type="match status" value="1"/>
</dbReference>
<organism evidence="3 4">
    <name type="scientific">Actinomadura sediminis</name>
    <dbReference type="NCBI Taxonomy" id="1038904"/>
    <lineage>
        <taxon>Bacteria</taxon>
        <taxon>Bacillati</taxon>
        <taxon>Actinomycetota</taxon>
        <taxon>Actinomycetes</taxon>
        <taxon>Streptosporangiales</taxon>
        <taxon>Thermomonosporaceae</taxon>
        <taxon>Actinomadura</taxon>
    </lineage>
</organism>
<feature type="region of interest" description="Disordered" evidence="1">
    <location>
        <begin position="1"/>
        <end position="69"/>
    </location>
</feature>
<dbReference type="InterPro" id="IPR006047">
    <property type="entry name" value="GH13_cat_dom"/>
</dbReference>
<evidence type="ECO:0000256" key="1">
    <source>
        <dbReference type="SAM" id="MobiDB-lite"/>
    </source>
</evidence>
<accession>A0ABW3F052</accession>
<feature type="non-terminal residue" evidence="3">
    <location>
        <position position="124"/>
    </location>
</feature>
<evidence type="ECO:0000313" key="3">
    <source>
        <dbReference type="EMBL" id="MFD0906124.1"/>
    </source>
</evidence>
<keyword evidence="3" id="KW-0378">Hydrolase</keyword>
<proteinExistence type="predicted"/>
<reference evidence="4" key="1">
    <citation type="journal article" date="2019" name="Int. J. Syst. Evol. Microbiol.">
        <title>The Global Catalogue of Microorganisms (GCM) 10K type strain sequencing project: providing services to taxonomists for standard genome sequencing and annotation.</title>
        <authorList>
            <consortium name="The Broad Institute Genomics Platform"/>
            <consortium name="The Broad Institute Genome Sequencing Center for Infectious Disease"/>
            <person name="Wu L."/>
            <person name="Ma J."/>
        </authorList>
    </citation>
    <scope>NUCLEOTIDE SEQUENCE [LARGE SCALE GENOMIC DNA]</scope>
    <source>
        <strain evidence="4">JCM 31202</strain>
    </source>
</reference>
<dbReference type="Proteomes" id="UP001596972">
    <property type="component" value="Unassembled WGS sequence"/>
</dbReference>
<dbReference type="RefSeq" id="WP_378307690.1">
    <property type="nucleotide sequence ID" value="NZ_JBHTJA010000229.1"/>
</dbReference>
<protein>
    <submittedName>
        <fullName evidence="3">Alpha-amylase family glycosyl hydrolase</fullName>
    </submittedName>
</protein>
<keyword evidence="4" id="KW-1185">Reference proteome</keyword>
<feature type="domain" description="Glycosyl hydrolase family 13 catalytic" evidence="2">
    <location>
        <begin position="87"/>
        <end position="124"/>
    </location>
</feature>
<dbReference type="SUPFAM" id="SSF51445">
    <property type="entry name" value="(Trans)glycosidases"/>
    <property type="match status" value="1"/>
</dbReference>
<dbReference type="GO" id="GO:0016787">
    <property type="term" value="F:hydrolase activity"/>
    <property type="evidence" value="ECO:0007669"/>
    <property type="project" value="UniProtKB-KW"/>
</dbReference>
<evidence type="ECO:0000259" key="2">
    <source>
        <dbReference type="Pfam" id="PF00128"/>
    </source>
</evidence>
<dbReference type="PANTHER" id="PTHR10357">
    <property type="entry name" value="ALPHA-AMYLASE FAMILY MEMBER"/>
    <property type="match status" value="1"/>
</dbReference>
<evidence type="ECO:0000313" key="4">
    <source>
        <dbReference type="Proteomes" id="UP001596972"/>
    </source>
</evidence>
<comment type="caution">
    <text evidence="3">The sequence shown here is derived from an EMBL/GenBank/DDBJ whole genome shotgun (WGS) entry which is preliminary data.</text>
</comment>
<feature type="compositionally biased region" description="Basic and acidic residues" evidence="1">
    <location>
        <begin position="17"/>
        <end position="30"/>
    </location>
</feature>
<dbReference type="InterPro" id="IPR017853">
    <property type="entry name" value="GH"/>
</dbReference>
<feature type="compositionally biased region" description="Polar residues" evidence="1">
    <location>
        <begin position="1"/>
        <end position="10"/>
    </location>
</feature>